<dbReference type="GO" id="GO:0051287">
    <property type="term" value="F:NAD binding"/>
    <property type="evidence" value="ECO:0007669"/>
    <property type="project" value="InterPro"/>
</dbReference>
<keyword evidence="3" id="KW-0520">NAD</keyword>
<evidence type="ECO:0000256" key="2">
    <source>
        <dbReference type="ARBA" id="ARBA00023002"/>
    </source>
</evidence>
<dbReference type="InterPro" id="IPR005255">
    <property type="entry name" value="PdxA_fam"/>
</dbReference>
<reference evidence="4 5" key="1">
    <citation type="submission" date="2018-04" db="EMBL/GenBank/DDBJ databases">
        <title>Novel Campyloabacter and Helicobacter Species and Strains.</title>
        <authorList>
            <person name="Mannion A.J."/>
            <person name="Shen Z."/>
            <person name="Fox J.G."/>
        </authorList>
    </citation>
    <scope>NUCLEOTIDE SEQUENCE [LARGE SCALE GENOMIC DNA]</scope>
    <source>
        <strain evidence="4 5">MIT 17-337</strain>
    </source>
</reference>
<dbReference type="Pfam" id="PF04166">
    <property type="entry name" value="PdxA"/>
    <property type="match status" value="2"/>
</dbReference>
<keyword evidence="1" id="KW-0479">Metal-binding</keyword>
<dbReference type="PANTHER" id="PTHR30004">
    <property type="entry name" value="4-HYDROXYTHREONINE-4-PHOSPHATE DEHYDROGENASE"/>
    <property type="match status" value="1"/>
</dbReference>
<evidence type="ECO:0000256" key="1">
    <source>
        <dbReference type="ARBA" id="ARBA00022723"/>
    </source>
</evidence>
<keyword evidence="5" id="KW-1185">Reference proteome</keyword>
<dbReference type="OrthoDB" id="9801783at2"/>
<dbReference type="Gene3D" id="3.40.718.10">
    <property type="entry name" value="Isopropylmalate Dehydrogenase"/>
    <property type="match status" value="2"/>
</dbReference>
<dbReference type="SUPFAM" id="SSF53659">
    <property type="entry name" value="Isocitrate/Isopropylmalate dehydrogenase-like"/>
    <property type="match status" value="2"/>
</dbReference>
<sequence>MIAKWCKPIYCVSWDLLARAAKLLGIKPPITMQLHEVDSTGISIQQGMPTQQSGQYSFESFCTALELSIKHNVGLVTLPINKYAWNLAGIQYAGHTEYLRERFQKNAIMMLGCEEMFVALFTDHIPLNAVAQNVQKERLTNFLRDFYLSFFATKNISLPIHKEDDKMTQERNFSNISQQESATTKTDYKDYTIPMELHLDKQMNALKHYALNYKMVARLLDINHSLQESDDMLLQEENTNSLESHRNKGQDSELLQIAVLGLNPHAGDNGVLGNEDFIIKDCIESLNQILGHEVFVGPIAPDSAFIPSNRKKFKIFVAMYHDSGLAPLKSLYFDRSINVSLNLPILRTSPDHGTGYDKAYKVNTNLNMQSYLESFKFLILRTIHQEALQKSIPS</sequence>
<dbReference type="AlphaFoldDB" id="A0A3D8IQZ7"/>
<evidence type="ECO:0000256" key="3">
    <source>
        <dbReference type="ARBA" id="ARBA00023027"/>
    </source>
</evidence>
<dbReference type="GO" id="GO:0016491">
    <property type="term" value="F:oxidoreductase activity"/>
    <property type="evidence" value="ECO:0007669"/>
    <property type="project" value="UniProtKB-KW"/>
</dbReference>
<evidence type="ECO:0000313" key="5">
    <source>
        <dbReference type="Proteomes" id="UP000256379"/>
    </source>
</evidence>
<name>A0A3D8IQZ7_9HELI</name>
<dbReference type="EMBL" id="NXLQ01000001">
    <property type="protein sequence ID" value="RDU67718.1"/>
    <property type="molecule type" value="Genomic_DNA"/>
</dbReference>
<protein>
    <submittedName>
        <fullName evidence="4">4-hydroxythreonine-4-phosphate dehydrogenase</fullName>
    </submittedName>
</protein>
<dbReference type="GO" id="GO:0046872">
    <property type="term" value="F:metal ion binding"/>
    <property type="evidence" value="ECO:0007669"/>
    <property type="project" value="UniProtKB-KW"/>
</dbReference>
<evidence type="ECO:0000313" key="4">
    <source>
        <dbReference type="EMBL" id="RDU67718.1"/>
    </source>
</evidence>
<keyword evidence="2" id="KW-0560">Oxidoreductase</keyword>
<dbReference type="PANTHER" id="PTHR30004:SF6">
    <property type="entry name" value="D-THREONATE 4-PHOSPHATE DEHYDROGENASE"/>
    <property type="match status" value="1"/>
</dbReference>
<proteinExistence type="predicted"/>
<gene>
    <name evidence="4" type="ORF">CQA53_00900</name>
</gene>
<organism evidence="4 5">
    <name type="scientific">Helicobacter didelphidarum</name>
    <dbReference type="NCBI Taxonomy" id="2040648"/>
    <lineage>
        <taxon>Bacteria</taxon>
        <taxon>Pseudomonadati</taxon>
        <taxon>Campylobacterota</taxon>
        <taxon>Epsilonproteobacteria</taxon>
        <taxon>Campylobacterales</taxon>
        <taxon>Helicobacteraceae</taxon>
        <taxon>Helicobacter</taxon>
    </lineage>
</organism>
<comment type="caution">
    <text evidence="4">The sequence shown here is derived from an EMBL/GenBank/DDBJ whole genome shotgun (WGS) entry which is preliminary data.</text>
</comment>
<dbReference type="Proteomes" id="UP000256379">
    <property type="component" value="Unassembled WGS sequence"/>
</dbReference>
<accession>A0A3D8IQZ7</accession>